<feature type="domain" description="TFIIS N-terminal" evidence="6">
    <location>
        <begin position="339"/>
        <end position="425"/>
    </location>
</feature>
<feature type="region of interest" description="Disordered" evidence="4">
    <location>
        <begin position="1677"/>
        <end position="1703"/>
    </location>
</feature>
<feature type="compositionally biased region" description="Basic and acidic residues" evidence="4">
    <location>
        <begin position="242"/>
        <end position="275"/>
    </location>
</feature>
<accession>A0A835HVB3</accession>
<feature type="region of interest" description="Disordered" evidence="4">
    <location>
        <begin position="652"/>
        <end position="683"/>
    </location>
</feature>
<evidence type="ECO:0000313" key="8">
    <source>
        <dbReference type="Proteomes" id="UP000631114"/>
    </source>
</evidence>
<feature type="compositionally biased region" description="Low complexity" evidence="4">
    <location>
        <begin position="536"/>
        <end position="550"/>
    </location>
</feature>
<dbReference type="InterPro" id="IPR001025">
    <property type="entry name" value="BAH_dom"/>
</dbReference>
<dbReference type="InterPro" id="IPR003617">
    <property type="entry name" value="TFIIS/CRSP70_N_sub"/>
</dbReference>
<name>A0A835HVB3_9MAGN</name>
<comment type="caution">
    <text evidence="7">The sequence shown here is derived from an EMBL/GenBank/DDBJ whole genome shotgun (WGS) entry which is preliminary data.</text>
</comment>
<feature type="compositionally biased region" description="Polar residues" evidence="4">
    <location>
        <begin position="223"/>
        <end position="236"/>
    </location>
</feature>
<protein>
    <submittedName>
        <fullName evidence="7">Uncharacterized protein</fullName>
    </submittedName>
</protein>
<dbReference type="Pfam" id="PF08711">
    <property type="entry name" value="Med26"/>
    <property type="match status" value="1"/>
</dbReference>
<feature type="compositionally biased region" description="Basic and acidic residues" evidence="4">
    <location>
        <begin position="958"/>
        <end position="968"/>
    </location>
</feature>
<feature type="region of interest" description="Disordered" evidence="4">
    <location>
        <begin position="816"/>
        <end position="839"/>
    </location>
</feature>
<evidence type="ECO:0000256" key="4">
    <source>
        <dbReference type="SAM" id="MobiDB-lite"/>
    </source>
</evidence>
<dbReference type="PROSITE" id="PS51038">
    <property type="entry name" value="BAH"/>
    <property type="match status" value="1"/>
</dbReference>
<dbReference type="SMART" id="SM00509">
    <property type="entry name" value="TFS2N"/>
    <property type="match status" value="1"/>
</dbReference>
<feature type="compositionally biased region" description="Basic and acidic residues" evidence="4">
    <location>
        <begin position="898"/>
        <end position="921"/>
    </location>
</feature>
<evidence type="ECO:0000256" key="1">
    <source>
        <dbReference type="ARBA" id="ARBA00004123"/>
    </source>
</evidence>
<feature type="region of interest" description="Disordered" evidence="4">
    <location>
        <begin position="428"/>
        <end position="598"/>
    </location>
</feature>
<reference evidence="7 8" key="1">
    <citation type="submission" date="2020-10" db="EMBL/GenBank/DDBJ databases">
        <title>The Coptis chinensis genome and diversification of protoberbering-type alkaloids.</title>
        <authorList>
            <person name="Wang B."/>
            <person name="Shu S."/>
            <person name="Song C."/>
            <person name="Liu Y."/>
        </authorList>
    </citation>
    <scope>NUCLEOTIDE SEQUENCE [LARGE SCALE GENOMIC DNA]</scope>
    <source>
        <strain evidence="7">HL-2020</strain>
        <tissue evidence="7">Leaf</tissue>
    </source>
</reference>
<evidence type="ECO:0000259" key="6">
    <source>
        <dbReference type="PROSITE" id="PS51319"/>
    </source>
</evidence>
<feature type="region of interest" description="Disordered" evidence="4">
    <location>
        <begin position="1129"/>
        <end position="1148"/>
    </location>
</feature>
<dbReference type="EMBL" id="JADFTS010000005">
    <property type="protein sequence ID" value="KAF9605421.1"/>
    <property type="molecule type" value="Genomic_DNA"/>
</dbReference>
<dbReference type="CDD" id="cd00183">
    <property type="entry name" value="TFIIS_I"/>
    <property type="match status" value="1"/>
</dbReference>
<gene>
    <name evidence="7" type="ORF">IFM89_017160</name>
</gene>
<feature type="compositionally biased region" description="Polar residues" evidence="4">
    <location>
        <begin position="1129"/>
        <end position="1140"/>
    </location>
</feature>
<feature type="region of interest" description="Disordered" evidence="4">
    <location>
        <begin position="861"/>
        <end position="940"/>
    </location>
</feature>
<dbReference type="Pfam" id="PF01426">
    <property type="entry name" value="BAH"/>
    <property type="match status" value="1"/>
</dbReference>
<dbReference type="GO" id="GO:0005634">
    <property type="term" value="C:nucleus"/>
    <property type="evidence" value="ECO:0007669"/>
    <property type="project" value="UniProtKB-SubCell"/>
</dbReference>
<dbReference type="SUPFAM" id="SSF47676">
    <property type="entry name" value="Conserved domain common to transcription factors TFIIS, elongin A, CRSP70"/>
    <property type="match status" value="1"/>
</dbReference>
<feature type="domain" description="BAH" evidence="5">
    <location>
        <begin position="56"/>
        <end position="172"/>
    </location>
</feature>
<dbReference type="InterPro" id="IPR017923">
    <property type="entry name" value="TFIIS_N"/>
</dbReference>
<keyword evidence="8" id="KW-1185">Reference proteome</keyword>
<feature type="compositionally biased region" description="Polar residues" evidence="4">
    <location>
        <begin position="821"/>
        <end position="838"/>
    </location>
</feature>
<keyword evidence="2 3" id="KW-0539">Nucleus</keyword>
<dbReference type="InterPro" id="IPR043151">
    <property type="entry name" value="BAH_sf"/>
</dbReference>
<dbReference type="PANTHER" id="PTHR46548:SF1">
    <property type="entry name" value="BAH AND TFIIS DOMAIN-CONTAINING PROTEIN-RELATED"/>
    <property type="match status" value="1"/>
</dbReference>
<evidence type="ECO:0000313" key="7">
    <source>
        <dbReference type="EMBL" id="KAF9605421.1"/>
    </source>
</evidence>
<feature type="compositionally biased region" description="Basic and acidic residues" evidence="4">
    <location>
        <begin position="1682"/>
        <end position="1696"/>
    </location>
</feature>
<feature type="region of interest" description="Disordered" evidence="4">
    <location>
        <begin position="712"/>
        <end position="754"/>
    </location>
</feature>
<dbReference type="SMART" id="SM00439">
    <property type="entry name" value="BAH"/>
    <property type="match status" value="1"/>
</dbReference>
<proteinExistence type="predicted"/>
<feature type="compositionally biased region" description="Low complexity" evidence="4">
    <location>
        <begin position="482"/>
        <end position="507"/>
    </location>
</feature>
<feature type="compositionally biased region" description="Basic and acidic residues" evidence="4">
    <location>
        <begin position="732"/>
        <end position="741"/>
    </location>
</feature>
<sequence>MHGVQRRCLEEEEIENCCFRRKTRRHMWPVPSVVLAAAADSSSSVITFDSFCKDGRKITVGDCALFKPLQDTSPPFIGIIRGLTRDKDNYLKLGVNWLYRPADVKLAKGILLEAAPNEIFYSFHKDEIPAASLLHPCKVAFLRKGVDLPSGISSFICRRVYDTSNKRLWWLTDQNYINERQEEVDQLLDKTRQEMHAAVQSGGRSPKTLNGPTPTPQLKPGSDGTQNSANSFSSQVKGRKRERIDQGSEPIKKERSMRTDDANSGQHKSEGTLKSEIAKITEKGGLVDFEGVEKLVQLMQPDRVEKKIDLAGRMMLADVITVTDNYDCLGKFVQLRGLSVLDEWLQEVHKGKTGDGTITKEGDRSVEDFLLALLRALDKLPVDLHALQTCNVGKSVNHLRSHKNLEIQKKARGLVDTWKKRVEAEMNMNDAKSGPNQAVSWPNKPGFPEVPHGGTRRAGGSSEVPVKSSVTQPTASKAAPVKLSHGDSSSKLSPGSVKSSPSLSSPVAITRDSPCRMPIGCSASDILSTIREEKSSSSSQSQNNSQSCSSDHAKPVGSLWKEDARSSTAGSLNAIKTSSGATRHRKSSNGTAGPAVSGVQKETTLVKCGSMERKATSEKVSQAGLTGERTVDIPLVDNGNNHRLIVRLPNLGRSPARNANGGSLDDPSSMVSRASSPRFPEKHDHFDRKVKVKGDSCRTNVAGVVNKELRHRNDLKDGLAGSDEGAESPASFHDEEHERTGDNAGKALETSKGNCSSTGIYKGDYLNESKPGKMHEASFRSINVLIDSCVKYSEAIPSMPVGDDRGMNLLASVAAGEMSKSEQVSPIGSPGRSSSVNEDSYAVNDAKRLCSVDAAIRCQRRPDDSADGDTGKQVSVASPFQVKGDEQHLNRDASSSKILEESRTATSVPEEKSTGEHREQLRLSTPNLQQGADACLKSDGKPEAASASVALLSTEKREEFADCERTDGGKTNVPSRDPDSVQDLKSVTESSLNKKDDKADEKLAEASLITNASVMVRGSVGGACDIENGATIVKVERKGGESSSCLPSGTTVENKNFVHEGSGDGISTENKLSSTLNCVVGGSAEVAELSSKSSVVVDPSTVNEKVCSVEERTHVKQNESQRIDTASTVPANADNNTSAAVGSEVSDHEKSVQISSEQKEVVGGSFLNEDSSKIPCLEATKNVKPCGNDADQSEECLSTAEASSMSVPAGSELGAKLDFDLNEGFPVDEENQGDLVVSAGPGCSSVGNLHGSLSFLPPLSNGLPLVPVAAAAKGPFVPPENFLRSSGEIGWRGSAATSAFRPAEPRRVLEMQLTTDIPPDTASSKQGRSPLDIDLNEPDDKFQEDMSLHCSVQVSGSVPGVLNIRDFRRNEGFGFSSAPIRNVGGLDLDLNRVDEDTDTGQLSTNTGRRFEVMSARQSSSSGFSVGEVNVLRNFDLNNGPGLDEVGLEQPQTRQHSKSSMPFLPPGSSIRMNNAEFGTLSSWFPPGNSYPAVAIPSILPDRVEQVYPVVSSAGSQRILGPPTGGIAFSPDGYRGPVLSSSPAVAFSPASPFPYPGFPFGTNFPLPATSFSSGSTMFLDSPSTGGLCFPTVPSQLLGAAGAVSSHYTRPYVINLPDGSSNSGAESSRRWMRQGLDLNAGPGVIDTEGRDERLASASRQLSGASSQTLAEEQMRMYQAAGAAMKRKEPEGGWDAERFGYRQHSWQ</sequence>
<organism evidence="7 8">
    <name type="scientific">Coptis chinensis</name>
    <dbReference type="NCBI Taxonomy" id="261450"/>
    <lineage>
        <taxon>Eukaryota</taxon>
        <taxon>Viridiplantae</taxon>
        <taxon>Streptophyta</taxon>
        <taxon>Embryophyta</taxon>
        <taxon>Tracheophyta</taxon>
        <taxon>Spermatophyta</taxon>
        <taxon>Magnoliopsida</taxon>
        <taxon>Ranunculales</taxon>
        <taxon>Ranunculaceae</taxon>
        <taxon>Coptidoideae</taxon>
        <taxon>Coptis</taxon>
    </lineage>
</organism>
<feature type="region of interest" description="Disordered" evidence="4">
    <location>
        <begin position="193"/>
        <end position="275"/>
    </location>
</feature>
<dbReference type="Gene3D" id="1.20.930.10">
    <property type="entry name" value="Conserved domain common to transcription factors TFIIS, elongin A, CRSP70"/>
    <property type="match status" value="1"/>
</dbReference>
<dbReference type="GO" id="GO:0003682">
    <property type="term" value="F:chromatin binding"/>
    <property type="evidence" value="ECO:0007669"/>
    <property type="project" value="InterPro"/>
</dbReference>
<dbReference type="Gene3D" id="2.30.30.490">
    <property type="match status" value="1"/>
</dbReference>
<dbReference type="PANTHER" id="PTHR46548">
    <property type="entry name" value="BAH AND TFIIS DOMAIN-CONTAINING PROTEIN-RELATED"/>
    <property type="match status" value="1"/>
</dbReference>
<feature type="compositionally biased region" description="Polar residues" evidence="4">
    <location>
        <begin position="566"/>
        <end position="581"/>
    </location>
</feature>
<dbReference type="InterPro" id="IPR035441">
    <property type="entry name" value="TFIIS/LEDGF_dom_sf"/>
</dbReference>
<evidence type="ECO:0000256" key="3">
    <source>
        <dbReference type="PROSITE-ProRule" id="PRU00649"/>
    </source>
</evidence>
<evidence type="ECO:0000259" key="5">
    <source>
        <dbReference type="PROSITE" id="PS51038"/>
    </source>
</evidence>
<dbReference type="OrthoDB" id="1917005at2759"/>
<evidence type="ECO:0000256" key="2">
    <source>
        <dbReference type="ARBA" id="ARBA00023242"/>
    </source>
</evidence>
<dbReference type="PROSITE" id="PS51319">
    <property type="entry name" value="TFIIS_N"/>
    <property type="match status" value="1"/>
</dbReference>
<feature type="region of interest" description="Disordered" evidence="4">
    <location>
        <begin position="958"/>
        <end position="999"/>
    </location>
</feature>
<comment type="subcellular location">
    <subcellularLocation>
        <location evidence="1 3">Nucleus</location>
    </subcellularLocation>
</comment>
<dbReference type="Proteomes" id="UP000631114">
    <property type="component" value="Unassembled WGS sequence"/>
</dbReference>